<dbReference type="PROSITE" id="PS00122">
    <property type="entry name" value="CARBOXYLESTERASE_B_1"/>
    <property type="match status" value="1"/>
</dbReference>
<dbReference type="STRING" id="6293.A0A1I8EKZ2"/>
<dbReference type="Pfam" id="PF00135">
    <property type="entry name" value="COesterase"/>
    <property type="match status" value="1"/>
</dbReference>
<evidence type="ECO:0000256" key="2">
    <source>
        <dbReference type="ARBA" id="ARBA00022487"/>
    </source>
</evidence>
<dbReference type="AlphaFoldDB" id="A0A1I8EKZ2"/>
<keyword evidence="2" id="KW-0719">Serine esterase</keyword>
<evidence type="ECO:0000313" key="6">
    <source>
        <dbReference type="WBParaSite" id="maker-PairedContig_2857-snap-gene-2.14-mRNA-1"/>
    </source>
</evidence>
<dbReference type="GO" id="GO:0052689">
    <property type="term" value="F:carboxylic ester hydrolase activity"/>
    <property type="evidence" value="ECO:0007669"/>
    <property type="project" value="UniProtKB-KW"/>
</dbReference>
<reference evidence="6" key="1">
    <citation type="submission" date="2016-11" db="UniProtKB">
        <authorList>
            <consortium name="WormBaseParasite"/>
        </authorList>
    </citation>
    <scope>IDENTIFICATION</scope>
    <source>
        <strain evidence="6">pt0022</strain>
    </source>
</reference>
<protein>
    <recommendedName>
        <fullName evidence="4">Carboxylic ester hydrolase</fullName>
        <ecNumber evidence="4">3.1.1.-</ecNumber>
    </recommendedName>
</protein>
<dbReference type="WBParaSite" id="maker-PairedContig_2857-snap-gene-2.14-mRNA-1">
    <property type="protein sequence ID" value="maker-PairedContig_2857-snap-gene-2.14-mRNA-1"/>
    <property type="gene ID" value="maker-PairedContig_2857-snap-gene-2.14"/>
</dbReference>
<dbReference type="Gene3D" id="3.40.50.1820">
    <property type="entry name" value="alpha/beta hydrolase"/>
    <property type="match status" value="1"/>
</dbReference>
<dbReference type="PANTHER" id="PTHR44590:SF4">
    <property type="entry name" value="CARBOXYLIC ESTER HYDROLASE"/>
    <property type="match status" value="1"/>
</dbReference>
<name>A0A1I8EKZ2_WUCBA</name>
<dbReference type="InterPro" id="IPR029058">
    <property type="entry name" value="AB_hydrolase_fold"/>
</dbReference>
<dbReference type="SUPFAM" id="SSF53474">
    <property type="entry name" value="alpha/beta-Hydrolases"/>
    <property type="match status" value="1"/>
</dbReference>
<dbReference type="EC" id="3.1.1.-" evidence="4"/>
<evidence type="ECO:0000256" key="4">
    <source>
        <dbReference type="RuleBase" id="RU361235"/>
    </source>
</evidence>
<dbReference type="InterPro" id="IPR019819">
    <property type="entry name" value="Carboxylesterase_B_CS"/>
</dbReference>
<evidence type="ECO:0000259" key="5">
    <source>
        <dbReference type="Pfam" id="PF00135"/>
    </source>
</evidence>
<evidence type="ECO:0000256" key="1">
    <source>
        <dbReference type="ARBA" id="ARBA00005964"/>
    </source>
</evidence>
<dbReference type="PROSITE" id="PS00941">
    <property type="entry name" value="CARBOXYLESTERASE_B_2"/>
    <property type="match status" value="1"/>
</dbReference>
<proteinExistence type="inferred from homology"/>
<dbReference type="InterPro" id="IPR002018">
    <property type="entry name" value="CarbesteraseB"/>
</dbReference>
<dbReference type="PANTHER" id="PTHR44590">
    <property type="entry name" value="CARBOXYLIC ESTER HYDROLASE-RELATED"/>
    <property type="match status" value="1"/>
</dbReference>
<comment type="similarity">
    <text evidence="1 4">Belongs to the type-B carboxylesterase/lipase family.</text>
</comment>
<feature type="domain" description="Carboxylesterase type B" evidence="5">
    <location>
        <begin position="45"/>
        <end position="566"/>
    </location>
</feature>
<organism evidence="6">
    <name type="scientific">Wuchereria bancrofti</name>
    <dbReference type="NCBI Taxonomy" id="6293"/>
    <lineage>
        <taxon>Eukaryota</taxon>
        <taxon>Metazoa</taxon>
        <taxon>Ecdysozoa</taxon>
        <taxon>Nematoda</taxon>
        <taxon>Chromadorea</taxon>
        <taxon>Rhabditida</taxon>
        <taxon>Spirurina</taxon>
        <taxon>Spiruromorpha</taxon>
        <taxon>Filarioidea</taxon>
        <taxon>Onchocercidae</taxon>
        <taxon>Wuchereria</taxon>
    </lineage>
</organism>
<sequence length="579" mass="66154">MESNRNKNVGEARTLYYCDKINGLKYVEMIQLNERCKRVEKCKPRQIETRSGIVEGKQLHCNKGSIDVFLGIPYAKPPTGERRFKKPEIITPWTGIMKCKQYRSRAPQKDFFWDRIDLGVGKNEDCLYLNIIIPGWKPQSEFKNGFPVMFYIHGGGYMIDSAVKYHYSKIAKLLVSKDVIVVTIQYRLGFLGFFTTNDEICPGNFGIWDQIMALKWIKENIEYFGGDPDRITVIGQSAGAASADLLALSPHSRDLFKQIILLGGNAECSWAVSDAKTVSDYCYQKARKLGWQGTDNAKMIRFLRKLPASKFAAKLIGNKELFTTGRLPLAPVIDGDLLPCPIIELRKQSPTKSSIVGLTEDEGLLFVAIGRLACDMKNIKAGIELIKNSVKDEIDAEQVISEIYLNRDNKCDNINNSRRNVQRAFINMLGDLTSNYGTQLYVDKLVERGETVYMYSLEYCNPACYGLLNFYLPFRTATHGVDLIYLLDANIFLSPFFKTTTDKQTTQFLTQSLVNFVKYRNPNIINDKMDYAFPFVWKPVTLDSREQHLRIAHTIEMRNEFKNGRMKQLKDIFGNLILK</sequence>
<dbReference type="InterPro" id="IPR019826">
    <property type="entry name" value="Carboxylesterase_B_AS"/>
</dbReference>
<accession>A0A1I8EKZ2</accession>
<keyword evidence="3 4" id="KW-0378">Hydrolase</keyword>
<evidence type="ECO:0000256" key="3">
    <source>
        <dbReference type="ARBA" id="ARBA00022801"/>
    </source>
</evidence>